<feature type="region of interest" description="Disordered" evidence="1">
    <location>
        <begin position="1"/>
        <end position="22"/>
    </location>
</feature>
<protein>
    <submittedName>
        <fullName evidence="2">Uncharacterized protein</fullName>
    </submittedName>
</protein>
<sequence>MTWPPATETSTTRPAPPTWPESWREDPVRLVLHPETVNRYA</sequence>
<accession>A0AAU2HBC0</accession>
<name>A0AAU2HBC0_9ACTN</name>
<evidence type="ECO:0000313" key="2">
    <source>
        <dbReference type="EMBL" id="WTU44726.1"/>
    </source>
</evidence>
<gene>
    <name evidence="2" type="ORF">OHV25_36635</name>
</gene>
<dbReference type="AlphaFoldDB" id="A0AAU2HBC0"/>
<dbReference type="EMBL" id="CP108253">
    <property type="protein sequence ID" value="WTU44726.1"/>
    <property type="molecule type" value="Genomic_DNA"/>
</dbReference>
<organism evidence="2">
    <name type="scientific">Streptomyces sp. NBC_00060</name>
    <dbReference type="NCBI Taxonomy" id="2975636"/>
    <lineage>
        <taxon>Bacteria</taxon>
        <taxon>Bacillati</taxon>
        <taxon>Actinomycetota</taxon>
        <taxon>Actinomycetes</taxon>
        <taxon>Kitasatosporales</taxon>
        <taxon>Streptomycetaceae</taxon>
        <taxon>Streptomyces</taxon>
    </lineage>
</organism>
<evidence type="ECO:0000256" key="1">
    <source>
        <dbReference type="SAM" id="MobiDB-lite"/>
    </source>
</evidence>
<proteinExistence type="predicted"/>
<reference evidence="2" key="1">
    <citation type="submission" date="2022-10" db="EMBL/GenBank/DDBJ databases">
        <title>The complete genomes of actinobacterial strains from the NBC collection.</title>
        <authorList>
            <person name="Joergensen T.S."/>
            <person name="Alvarez Arevalo M."/>
            <person name="Sterndorff E.B."/>
            <person name="Faurdal D."/>
            <person name="Vuksanovic O."/>
            <person name="Mourched A.-S."/>
            <person name="Charusanti P."/>
            <person name="Shaw S."/>
            <person name="Blin K."/>
            <person name="Weber T."/>
        </authorList>
    </citation>
    <scope>NUCLEOTIDE SEQUENCE</scope>
    <source>
        <strain evidence="2">NBC_00060</strain>
    </source>
</reference>